<protein>
    <submittedName>
        <fullName evidence="2">Uncharacterized protein</fullName>
    </submittedName>
</protein>
<dbReference type="AlphaFoldDB" id="A0A484GMJ6"/>
<reference evidence="2 3" key="1">
    <citation type="journal article" date="2018" name="Genomics">
        <title>Molecular footprints of inshore aquatic adaptation in Indo-Pacific humpback dolphin (Sousa chinensis).</title>
        <authorList>
            <person name="Ming Y."/>
            <person name="Jian J."/>
            <person name="Yu F."/>
            <person name="Yu X."/>
            <person name="Wang J."/>
            <person name="Liu W."/>
        </authorList>
    </citation>
    <scope>NUCLEOTIDE SEQUENCE [LARGE SCALE GENOMIC DNA]</scope>
    <source>
        <strain evidence="2">MY-2018</strain>
        <tissue evidence="2">Skin</tissue>
    </source>
</reference>
<accession>A0A484GMJ6</accession>
<feature type="compositionally biased region" description="Polar residues" evidence="1">
    <location>
        <begin position="85"/>
        <end position="94"/>
    </location>
</feature>
<evidence type="ECO:0000313" key="2">
    <source>
        <dbReference type="EMBL" id="TEA36356.1"/>
    </source>
</evidence>
<evidence type="ECO:0000256" key="1">
    <source>
        <dbReference type="SAM" id="MobiDB-lite"/>
    </source>
</evidence>
<sequence length="139" mass="14387">PPSHEHVTDQDDGEGHREEQAQHDGAVGHEVAEELGCRGVMAGNAATTCTGGDEVKHGCLAGQHQHPHGDGHPAGVAGPAPAQRAQWTQDTQASVHADAREEEDAAVKVGVEEEAHQLAEHCAEGPVVTAGVVIDQQGQ</sequence>
<comment type="caution">
    <text evidence="2">The sequence shown here is derived from an EMBL/GenBank/DDBJ whole genome shotgun (WGS) entry which is preliminary data.</text>
</comment>
<keyword evidence="3" id="KW-1185">Reference proteome</keyword>
<dbReference type="Proteomes" id="UP000295264">
    <property type="component" value="Unassembled WGS sequence"/>
</dbReference>
<feature type="region of interest" description="Disordered" evidence="1">
    <location>
        <begin position="1"/>
        <end position="30"/>
    </location>
</feature>
<feature type="compositionally biased region" description="Low complexity" evidence="1">
    <location>
        <begin position="73"/>
        <end position="82"/>
    </location>
</feature>
<feature type="non-terminal residue" evidence="2">
    <location>
        <position position="139"/>
    </location>
</feature>
<organism evidence="2 3">
    <name type="scientific">Sousa chinensis</name>
    <name type="common">Indo-pacific humpbacked dolphin</name>
    <name type="synonym">Steno chinensis</name>
    <dbReference type="NCBI Taxonomy" id="103600"/>
    <lineage>
        <taxon>Eukaryota</taxon>
        <taxon>Metazoa</taxon>
        <taxon>Chordata</taxon>
        <taxon>Craniata</taxon>
        <taxon>Vertebrata</taxon>
        <taxon>Euteleostomi</taxon>
        <taxon>Mammalia</taxon>
        <taxon>Eutheria</taxon>
        <taxon>Laurasiatheria</taxon>
        <taxon>Artiodactyla</taxon>
        <taxon>Whippomorpha</taxon>
        <taxon>Cetacea</taxon>
        <taxon>Odontoceti</taxon>
        <taxon>Delphinidae</taxon>
        <taxon>Sousa</taxon>
    </lineage>
</organism>
<feature type="region of interest" description="Disordered" evidence="1">
    <location>
        <begin position="59"/>
        <end position="105"/>
    </location>
</feature>
<gene>
    <name evidence="2" type="ORF">DBR06_SOUSAS27710009</name>
</gene>
<proteinExistence type="predicted"/>
<name>A0A484GMJ6_SOUCH</name>
<feature type="non-terminal residue" evidence="2">
    <location>
        <position position="1"/>
    </location>
</feature>
<dbReference type="EMBL" id="QWLN02006587">
    <property type="protein sequence ID" value="TEA36356.1"/>
    <property type="molecule type" value="Genomic_DNA"/>
</dbReference>
<evidence type="ECO:0000313" key="3">
    <source>
        <dbReference type="Proteomes" id="UP000295264"/>
    </source>
</evidence>